<name>A0ABQ1ZDE9_9BACT</name>
<proteinExistence type="predicted"/>
<evidence type="ECO:0000313" key="1">
    <source>
        <dbReference type="EMBL" id="GGH55644.1"/>
    </source>
</evidence>
<protein>
    <submittedName>
        <fullName evidence="1">Uncharacterized protein</fullName>
    </submittedName>
</protein>
<gene>
    <name evidence="1" type="ORF">GCM10007423_63400</name>
</gene>
<sequence>MTVTFECNNNDHIDLNYLNIGGLINREIEGNRNDLQFSKRIAILEDYLNGREDREGLLKNAFEQSTLLHYSFVQNLHKGDMISPRCFYPRNHVGEAILSFFEPEDPYCFFVFQKWFQKWYHSITHVELFLVMVHKTDGWENEFEQLMTHGVDFRFEH</sequence>
<accession>A0ABQ1ZDE9</accession>
<comment type="caution">
    <text evidence="1">The sequence shown here is derived from an EMBL/GenBank/DDBJ whole genome shotgun (WGS) entry which is preliminary data.</text>
</comment>
<dbReference type="RefSeq" id="WP_188939343.1">
    <property type="nucleotide sequence ID" value="NZ_BMIA01000009.1"/>
</dbReference>
<evidence type="ECO:0000313" key="2">
    <source>
        <dbReference type="Proteomes" id="UP000600214"/>
    </source>
</evidence>
<dbReference type="EMBL" id="BMIA01000009">
    <property type="protein sequence ID" value="GGH55644.1"/>
    <property type="molecule type" value="Genomic_DNA"/>
</dbReference>
<dbReference type="Proteomes" id="UP000600214">
    <property type="component" value="Unassembled WGS sequence"/>
</dbReference>
<keyword evidence="2" id="KW-1185">Reference proteome</keyword>
<organism evidence="1 2">
    <name type="scientific">Dyadobacter endophyticus</name>
    <dbReference type="NCBI Taxonomy" id="1749036"/>
    <lineage>
        <taxon>Bacteria</taxon>
        <taxon>Pseudomonadati</taxon>
        <taxon>Bacteroidota</taxon>
        <taxon>Cytophagia</taxon>
        <taxon>Cytophagales</taxon>
        <taxon>Spirosomataceae</taxon>
        <taxon>Dyadobacter</taxon>
    </lineage>
</organism>
<reference evidence="2" key="1">
    <citation type="journal article" date="2019" name="Int. J. Syst. Evol. Microbiol.">
        <title>The Global Catalogue of Microorganisms (GCM) 10K type strain sequencing project: providing services to taxonomists for standard genome sequencing and annotation.</title>
        <authorList>
            <consortium name="The Broad Institute Genomics Platform"/>
            <consortium name="The Broad Institute Genome Sequencing Center for Infectious Disease"/>
            <person name="Wu L."/>
            <person name="Ma J."/>
        </authorList>
    </citation>
    <scope>NUCLEOTIDE SEQUENCE [LARGE SCALE GENOMIC DNA]</scope>
    <source>
        <strain evidence="2">CGMCC 1.15288</strain>
    </source>
</reference>